<feature type="transmembrane region" description="Helical" evidence="1">
    <location>
        <begin position="254"/>
        <end position="272"/>
    </location>
</feature>
<dbReference type="Proteomes" id="UP000516304">
    <property type="component" value="Chromosome TIRI35C"/>
</dbReference>
<dbReference type="RefSeq" id="WP_188202458.1">
    <property type="nucleotide sequence ID" value="NZ_LR881183.1"/>
</dbReference>
<dbReference type="KEGG" id="tcq:TIRI35C_1633"/>
<dbReference type="AlphaFoldDB" id="A0A7G2D8I1"/>
<dbReference type="Gene3D" id="1.20.120.1220">
    <property type="match status" value="1"/>
</dbReference>
<dbReference type="InterPro" id="IPR000045">
    <property type="entry name" value="Prepilin_IV_endopep_pep"/>
</dbReference>
<feature type="transmembrane region" description="Helical" evidence="1">
    <location>
        <begin position="207"/>
        <end position="226"/>
    </location>
</feature>
<proteinExistence type="predicted"/>
<evidence type="ECO:0000313" key="4">
    <source>
        <dbReference type="EMBL" id="CAD5244787.1"/>
    </source>
</evidence>
<feature type="domain" description="Prepilin type IV endopeptidase peptidase" evidence="2">
    <location>
        <begin position="53"/>
        <end position="153"/>
    </location>
</feature>
<evidence type="ECO:0000313" key="5">
    <source>
        <dbReference type="Proteomes" id="UP000516304"/>
    </source>
</evidence>
<feature type="transmembrane region" description="Helical" evidence="1">
    <location>
        <begin position="374"/>
        <end position="395"/>
    </location>
</feature>
<dbReference type="EMBL" id="LR881183">
    <property type="protein sequence ID" value="CAD5244787.1"/>
    <property type="molecule type" value="Genomic_DNA"/>
</dbReference>
<feature type="transmembrane region" description="Helical" evidence="1">
    <location>
        <begin position="139"/>
        <end position="162"/>
    </location>
</feature>
<sequence>MEYVPLLLGLVMGVVTSYTDMKTGFIDDIHVFPTLALIGKLLGWESEESEGLLDRIPIPAVEVGILYYLYQGLHTQHNTIPAVSGVLGFILGLILGLLLYYIGAWASGDAVILAGFSTLLPYPPSTASMVPPYAIGYPLYPLTVLLNSIIAVFPFIFIYSFGVIIARRQFEELRKIFTDRARLTAEVALWIMAALGFRLMIYETTGVVIAGIWSWILTVAVIYVLGKFRKVGDVIGIAVLAYLLYIDPLPMARAFLKLLAVLYLFKVFFSLVKFMRRSVLMEEVPVEALEEWDILGETVFERDGEIYRDRADLFTRIKNAVTSADPSLLRPDYGRVIASSSAEGLRKEQIEELRRLVEEGRLENRFLRKKSMPFAPALFLGFLISYFWGDIFWWIQLKIAGL</sequence>
<evidence type="ECO:0000256" key="1">
    <source>
        <dbReference type="SAM" id="Phobius"/>
    </source>
</evidence>
<accession>A0A7G2D8I1</accession>
<protein>
    <submittedName>
        <fullName evidence="4">Signal peptidase</fullName>
    </submittedName>
</protein>
<organism evidence="4 5">
    <name type="scientific">Thermococcus camini</name>
    <dbReference type="NCBI Taxonomy" id="2016373"/>
    <lineage>
        <taxon>Archaea</taxon>
        <taxon>Methanobacteriati</taxon>
        <taxon>Methanobacteriota</taxon>
        <taxon>Thermococci</taxon>
        <taxon>Thermococcales</taxon>
        <taxon>Thermococcaceae</taxon>
        <taxon>Thermococcus</taxon>
    </lineage>
</organism>
<keyword evidence="1" id="KW-0812">Transmembrane</keyword>
<dbReference type="Pfam" id="PF01478">
    <property type="entry name" value="Peptidase_A24"/>
    <property type="match status" value="1"/>
</dbReference>
<feature type="transmembrane region" description="Helical" evidence="1">
    <location>
        <begin position="183"/>
        <end position="201"/>
    </location>
</feature>
<evidence type="ECO:0000259" key="3">
    <source>
        <dbReference type="Pfam" id="PF06819"/>
    </source>
</evidence>
<keyword evidence="1" id="KW-1133">Transmembrane helix</keyword>
<keyword evidence="5" id="KW-1185">Reference proteome</keyword>
<feature type="transmembrane region" description="Helical" evidence="1">
    <location>
        <begin position="82"/>
        <end position="103"/>
    </location>
</feature>
<feature type="transmembrane region" description="Helical" evidence="1">
    <location>
        <begin position="231"/>
        <end position="248"/>
    </location>
</feature>
<feature type="domain" description="Peptidase A24A-predicted C-terminal archaea" evidence="3">
    <location>
        <begin position="258"/>
        <end position="366"/>
    </location>
</feature>
<gene>
    <name evidence="4" type="ORF">TIRI35C_1633</name>
</gene>
<keyword evidence="1" id="KW-0472">Membrane</keyword>
<reference evidence="4 5" key="1">
    <citation type="submission" date="2020-09" db="EMBL/GenBank/DDBJ databases">
        <authorList>
            <person name="Courtine D."/>
        </authorList>
    </citation>
    <scope>NUCLEOTIDE SEQUENCE [LARGE SCALE GENOMIC DNA]</scope>
    <source>
        <strain evidence="4 5">IRI35c</strain>
    </source>
</reference>
<dbReference type="Pfam" id="PF06819">
    <property type="entry name" value="Arc_PepC"/>
    <property type="match status" value="1"/>
</dbReference>
<dbReference type="InterPro" id="IPR009639">
    <property type="entry name" value="Pept_A24A_C_arc"/>
</dbReference>
<dbReference type="GeneID" id="58919375"/>
<evidence type="ECO:0000259" key="2">
    <source>
        <dbReference type="Pfam" id="PF01478"/>
    </source>
</evidence>
<name>A0A7G2D8I1_9EURY</name>